<dbReference type="EMBL" id="CP110509">
    <property type="protein sequence ID" value="WMB27900.1"/>
    <property type="molecule type" value="Genomic_DNA"/>
</dbReference>
<proteinExistence type="predicted"/>
<reference evidence="3" key="1">
    <citation type="submission" date="2022-10" db="EMBL/GenBank/DDBJ databases">
        <title>Streptococcus didelphis as causative of fatal infections in opossums (Didelphis albiventris).</title>
        <authorList>
            <person name="Breyer G.M."/>
            <person name="Da Silva M.E.R.J."/>
            <person name="Siqueira F.M."/>
        </authorList>
    </citation>
    <scope>NUCLEOTIDE SEQUENCE [LARGE SCALE GENOMIC DNA]</scope>
    <source>
        <strain evidence="3">LBVP101/21</strain>
    </source>
</reference>
<gene>
    <name evidence="2" type="ORF">N1496_07680</name>
</gene>
<accession>A0ABY9LIB1</accession>
<evidence type="ECO:0000256" key="1">
    <source>
        <dbReference type="SAM" id="SignalP"/>
    </source>
</evidence>
<keyword evidence="1" id="KW-0732">Signal</keyword>
<feature type="signal peptide" evidence="1">
    <location>
        <begin position="1"/>
        <end position="27"/>
    </location>
</feature>
<evidence type="ECO:0000313" key="3">
    <source>
        <dbReference type="Proteomes" id="UP001238096"/>
    </source>
</evidence>
<sequence>MKEKVSRLIGPAFLAFLTLLTTSSVQANDLQGNKTRCSCTIKLLDTSTNNTVNDVGYNVLPKSNEIVIARNNILSQNIQTKNVTRSACSPLAYDDSSSK</sequence>
<organism evidence="2 3">
    <name type="scientific">Streptococcus didelphis</name>
    <dbReference type="NCBI Taxonomy" id="102886"/>
    <lineage>
        <taxon>Bacteria</taxon>
        <taxon>Bacillati</taxon>
        <taxon>Bacillota</taxon>
        <taxon>Bacilli</taxon>
        <taxon>Lactobacillales</taxon>
        <taxon>Streptococcaceae</taxon>
        <taxon>Streptococcus</taxon>
    </lineage>
</organism>
<protein>
    <submittedName>
        <fullName evidence="2">Uncharacterized protein</fullName>
    </submittedName>
</protein>
<evidence type="ECO:0000313" key="2">
    <source>
        <dbReference type="EMBL" id="WMB27900.1"/>
    </source>
</evidence>
<dbReference type="Proteomes" id="UP001238096">
    <property type="component" value="Chromosome"/>
</dbReference>
<dbReference type="RefSeq" id="WP_018366777.1">
    <property type="nucleotide sequence ID" value="NZ_CP104407.1"/>
</dbReference>
<name>A0ABY9LIB1_9STRE</name>
<feature type="chain" id="PRO_5045937661" evidence="1">
    <location>
        <begin position="28"/>
        <end position="99"/>
    </location>
</feature>
<keyword evidence="3" id="KW-1185">Reference proteome</keyword>